<feature type="signal peptide" evidence="1">
    <location>
        <begin position="1"/>
        <end position="24"/>
    </location>
</feature>
<sequence>MRNWQFSGVAAAVVLALSSNMAQAQDAAKAAPVVTALGQTQATASGQTNDAILARDAAKPDKSTLIATAALGGLEIYDLSGKRLRSTPAGEVASLAIAADQPLGNKRVNVVAAIDTTGNFLRLFTQNGGTLTEVGARQLPLGFAAEGICLFRNPLDSSLHAFIVGDGGEVDQQIIFAQGDKLDARPVRRISLPSPLKQCVTDSHGHVYASEEAVGIWRFNADAEADVSATLIDAPRLGHIKEEVAGLAVHDGGKDAQWLFASDANAGRINVYDRSDDGAYLGSFQVSAPGSSDKLIEEPGLLNASSQAVGAKFPKGVLLVNDEADANTKLVSLADIGKAIGRDPGTAPAATAAPASKVVAVSARVETRFAGSYGDAADDPAIWAHPTDPGKSLVIATDKKAGLYLYDMQGQVVQFLADGKMNNVDLREGYELGGQKVVLVTASNRTDKSIAIYRLDTEQRKLINVADGVQPTGLGDPYGLCMYRSAKNGDTYVFINGDDTRKRQWRLNATPAGKVRAELVRDMTFDSQTEGCVADDETGALYVNEEDVAMWKLSAEPDGGDAKTAIARVANLPAVKDDLEGLGIYHLGNGRGYIVVSSQGNDTYAVFRLEGEHEYVGSFAVVADPVRGIDGISETDGLEVTSRNLGPGFEHGAMVAQDGRNVMPVENQNYKYVSWEDIAKALKLEMR</sequence>
<reference evidence="3 4" key="1">
    <citation type="submission" date="2017-02" db="EMBL/GenBank/DDBJ databases">
        <authorList>
            <person name="Peterson S.W."/>
        </authorList>
    </citation>
    <scope>NUCLEOTIDE SEQUENCE [LARGE SCALE GENOMIC DNA]</scope>
    <source>
        <strain evidence="3 4">P15</strain>
    </source>
</reference>
<keyword evidence="4" id="KW-1185">Reference proteome</keyword>
<organism evidence="3 4">
    <name type="scientific">Pseudoxanthomonas indica</name>
    <dbReference type="NCBI Taxonomy" id="428993"/>
    <lineage>
        <taxon>Bacteria</taxon>
        <taxon>Pseudomonadati</taxon>
        <taxon>Pseudomonadota</taxon>
        <taxon>Gammaproteobacteria</taxon>
        <taxon>Lysobacterales</taxon>
        <taxon>Lysobacteraceae</taxon>
        <taxon>Pseudoxanthomonas</taxon>
    </lineage>
</organism>
<evidence type="ECO:0000313" key="4">
    <source>
        <dbReference type="Proteomes" id="UP000190341"/>
    </source>
</evidence>
<dbReference type="Pfam" id="PF02333">
    <property type="entry name" value="Phytase"/>
    <property type="match status" value="2"/>
</dbReference>
<dbReference type="OrthoDB" id="8696437at2"/>
<dbReference type="GO" id="GO:0016158">
    <property type="term" value="F:inositol hexakisphosphate 3-phosphatase activity"/>
    <property type="evidence" value="ECO:0007669"/>
    <property type="project" value="InterPro"/>
</dbReference>
<dbReference type="AlphaFoldDB" id="A0A1T5KB43"/>
<dbReference type="PROSITE" id="PS51662">
    <property type="entry name" value="BP_PHYTASE"/>
    <property type="match status" value="2"/>
</dbReference>
<accession>A0A1T5KB43</accession>
<keyword evidence="1" id="KW-0732">Signal</keyword>
<evidence type="ECO:0000313" key="3">
    <source>
        <dbReference type="EMBL" id="SKC60923.1"/>
    </source>
</evidence>
<feature type="domain" description="BPP" evidence="2">
    <location>
        <begin position="24"/>
        <end position="340"/>
    </location>
</feature>
<evidence type="ECO:0000256" key="1">
    <source>
        <dbReference type="SAM" id="SignalP"/>
    </source>
</evidence>
<evidence type="ECO:0000259" key="2">
    <source>
        <dbReference type="PROSITE" id="PS51662"/>
    </source>
</evidence>
<dbReference type="SUPFAM" id="SSF50956">
    <property type="entry name" value="Thermostable phytase (3-phytase)"/>
    <property type="match status" value="2"/>
</dbReference>
<gene>
    <name evidence="3" type="ORF">SAMN06296058_1536</name>
</gene>
<name>A0A1T5KB43_9GAMM</name>
<proteinExistence type="predicted"/>
<protein>
    <submittedName>
        <fullName evidence="3">3-phytase</fullName>
    </submittedName>
</protein>
<dbReference type="EMBL" id="FUZV01000001">
    <property type="protein sequence ID" value="SKC60923.1"/>
    <property type="molecule type" value="Genomic_DNA"/>
</dbReference>
<dbReference type="RefSeq" id="WP_079723828.1">
    <property type="nucleotide sequence ID" value="NZ_BMCL01000002.1"/>
</dbReference>
<dbReference type="Proteomes" id="UP000190341">
    <property type="component" value="Unassembled WGS sequence"/>
</dbReference>
<dbReference type="STRING" id="428993.SAMN06296058_1536"/>
<dbReference type="Gene3D" id="2.120.10.30">
    <property type="entry name" value="TolB, C-terminal domain"/>
    <property type="match status" value="2"/>
</dbReference>
<feature type="chain" id="PRO_5012165442" evidence="1">
    <location>
        <begin position="25"/>
        <end position="687"/>
    </location>
</feature>
<dbReference type="InterPro" id="IPR011042">
    <property type="entry name" value="6-blade_b-propeller_TolB-like"/>
</dbReference>
<dbReference type="InterPro" id="IPR003431">
    <property type="entry name" value="B-propeller_Phytase"/>
</dbReference>
<feature type="domain" description="BPP" evidence="2">
    <location>
        <begin position="351"/>
        <end position="682"/>
    </location>
</feature>